<dbReference type="Pfam" id="PF00004">
    <property type="entry name" value="AAA"/>
    <property type="match status" value="1"/>
</dbReference>
<evidence type="ECO:0000256" key="2">
    <source>
        <dbReference type="ARBA" id="ARBA00022840"/>
    </source>
</evidence>
<dbReference type="PANTHER" id="PTHR45644:SF73">
    <property type="entry name" value="AAA-TYPE ATPASE FAMILY PROTEIN"/>
    <property type="match status" value="1"/>
</dbReference>
<dbReference type="GO" id="GO:0005524">
    <property type="term" value="F:ATP binding"/>
    <property type="evidence" value="ECO:0007669"/>
    <property type="project" value="UniProtKB-KW"/>
</dbReference>
<reference evidence="4" key="1">
    <citation type="submission" date="2020-06" db="EMBL/GenBank/DDBJ databases">
        <authorList>
            <person name="Li T."/>
            <person name="Hu X."/>
            <person name="Zhang T."/>
            <person name="Song X."/>
            <person name="Zhang H."/>
            <person name="Dai N."/>
            <person name="Sheng W."/>
            <person name="Hou X."/>
            <person name="Wei L."/>
        </authorList>
    </citation>
    <scope>NUCLEOTIDE SEQUENCE</scope>
    <source>
        <strain evidence="4">KEN1</strain>
        <tissue evidence="4">Leaf</tissue>
    </source>
</reference>
<dbReference type="SUPFAM" id="SSF52540">
    <property type="entry name" value="P-loop containing nucleoside triphosphate hydrolases"/>
    <property type="match status" value="1"/>
</dbReference>
<dbReference type="AlphaFoldDB" id="A0AAW2VRI6"/>
<comment type="caution">
    <text evidence="4">The sequence shown here is derived from an EMBL/GenBank/DDBJ whole genome shotgun (WGS) entry which is preliminary data.</text>
</comment>
<organism evidence="4">
    <name type="scientific">Sesamum latifolium</name>
    <dbReference type="NCBI Taxonomy" id="2727402"/>
    <lineage>
        <taxon>Eukaryota</taxon>
        <taxon>Viridiplantae</taxon>
        <taxon>Streptophyta</taxon>
        <taxon>Embryophyta</taxon>
        <taxon>Tracheophyta</taxon>
        <taxon>Spermatophyta</taxon>
        <taxon>Magnoliopsida</taxon>
        <taxon>eudicotyledons</taxon>
        <taxon>Gunneridae</taxon>
        <taxon>Pentapetalae</taxon>
        <taxon>asterids</taxon>
        <taxon>lamiids</taxon>
        <taxon>Lamiales</taxon>
        <taxon>Pedaliaceae</taxon>
        <taxon>Sesamum</taxon>
    </lineage>
</organism>
<dbReference type="InterPro" id="IPR051701">
    <property type="entry name" value="Mito_OM_Translocase_MSP1"/>
</dbReference>
<proteinExistence type="predicted"/>
<evidence type="ECO:0000259" key="3">
    <source>
        <dbReference type="Pfam" id="PF00004"/>
    </source>
</evidence>
<feature type="domain" description="ATPase AAA-type core" evidence="3">
    <location>
        <begin position="102"/>
        <end position="155"/>
    </location>
</feature>
<name>A0AAW2VRI6_9LAMI</name>
<accession>A0AAW2VRI6</accession>
<dbReference type="InterPro" id="IPR027417">
    <property type="entry name" value="P-loop_NTPase"/>
</dbReference>
<keyword evidence="1" id="KW-0547">Nucleotide-binding</keyword>
<evidence type="ECO:0000313" key="4">
    <source>
        <dbReference type="EMBL" id="KAL0432102.1"/>
    </source>
</evidence>
<dbReference type="GO" id="GO:0016887">
    <property type="term" value="F:ATP hydrolysis activity"/>
    <property type="evidence" value="ECO:0007669"/>
    <property type="project" value="InterPro"/>
</dbReference>
<keyword evidence="2" id="KW-0067">ATP-binding</keyword>
<sequence length="285" mass="30947">MFAALFLAAPPCWGILLFGPRGTGKTMVAKEGGGAKFINISMETLRLEKKLLAQAVPAGDIGVTFADIEAIEDVKETSKELVMLSPKGHATKPCKEIQRAPPPRTSKTLLAKAVATEAGAKFINICVGSIASKEIVCFQNLCVTAAAHCAIREILEMENKDGLFDMIQASNLLRAEVPTVLTLKPSPLMNSLRFIPRGLLFAKFGSNVTAFLDLAFVNLCDGGCTLRYKRNFGDGEQEEFVKVMILGTSMKKIVVSFVLMDIKRVGLVAAGLLFMDRISKTRLYL</sequence>
<dbReference type="InterPro" id="IPR003959">
    <property type="entry name" value="ATPase_AAA_core"/>
</dbReference>
<dbReference type="Gene3D" id="3.40.50.300">
    <property type="entry name" value="P-loop containing nucleotide triphosphate hydrolases"/>
    <property type="match status" value="2"/>
</dbReference>
<protein>
    <recommendedName>
        <fullName evidence="3">ATPase AAA-type core domain-containing protein</fullName>
    </recommendedName>
</protein>
<reference evidence="4" key="2">
    <citation type="journal article" date="2024" name="Plant">
        <title>Genomic evolution and insights into agronomic trait innovations of Sesamum species.</title>
        <authorList>
            <person name="Miao H."/>
            <person name="Wang L."/>
            <person name="Qu L."/>
            <person name="Liu H."/>
            <person name="Sun Y."/>
            <person name="Le M."/>
            <person name="Wang Q."/>
            <person name="Wei S."/>
            <person name="Zheng Y."/>
            <person name="Lin W."/>
            <person name="Duan Y."/>
            <person name="Cao H."/>
            <person name="Xiong S."/>
            <person name="Wang X."/>
            <person name="Wei L."/>
            <person name="Li C."/>
            <person name="Ma Q."/>
            <person name="Ju M."/>
            <person name="Zhao R."/>
            <person name="Li G."/>
            <person name="Mu C."/>
            <person name="Tian Q."/>
            <person name="Mei H."/>
            <person name="Zhang T."/>
            <person name="Gao T."/>
            <person name="Zhang H."/>
        </authorList>
    </citation>
    <scope>NUCLEOTIDE SEQUENCE</scope>
    <source>
        <strain evidence="4">KEN1</strain>
    </source>
</reference>
<gene>
    <name evidence="4" type="ORF">Slati_2544500</name>
</gene>
<dbReference type="EMBL" id="JACGWN010000009">
    <property type="protein sequence ID" value="KAL0432102.1"/>
    <property type="molecule type" value="Genomic_DNA"/>
</dbReference>
<evidence type="ECO:0000256" key="1">
    <source>
        <dbReference type="ARBA" id="ARBA00022741"/>
    </source>
</evidence>
<dbReference type="GO" id="GO:0005741">
    <property type="term" value="C:mitochondrial outer membrane"/>
    <property type="evidence" value="ECO:0007669"/>
    <property type="project" value="TreeGrafter"/>
</dbReference>
<dbReference type="PANTHER" id="PTHR45644">
    <property type="entry name" value="AAA ATPASE, PUTATIVE (AFU_ORTHOLOGUE AFUA_2G12920)-RELATED-RELATED"/>
    <property type="match status" value="1"/>
</dbReference>